<sequence>MDTVDPVLRAPMPSPEPGAAVERALQHGVVGLAGGPDEATTRRVERFAGHPVGTFVWTRDVEGALYLGRVTGDLRDDPAGSEVMLDHVRDCDWLPQPVPDPDVPAAVRQTFARGGRNLQQIHPGDVERLTADLWQRLAR</sequence>
<dbReference type="STRING" id="585531.HMPREF0063_10127"/>
<reference evidence="1" key="1">
    <citation type="submission" date="2010-08" db="EMBL/GenBank/DDBJ databases">
        <authorList>
            <person name="Muzny D."/>
            <person name="Qin X."/>
            <person name="Buhay C."/>
            <person name="Dugan-Rocha S."/>
            <person name="Ding Y."/>
            <person name="Chen G."/>
            <person name="Hawes A."/>
            <person name="Holder M."/>
            <person name="Jhangiani S."/>
            <person name="Johnson A."/>
            <person name="Khan Z."/>
            <person name="Li Z."/>
            <person name="Liu W."/>
            <person name="Liu X."/>
            <person name="Perez L."/>
            <person name="Shen H."/>
            <person name="Wang Q."/>
            <person name="Watt J."/>
            <person name="Xi L."/>
            <person name="Xin Y."/>
            <person name="Zhou J."/>
            <person name="Deng J."/>
            <person name="Jiang H."/>
            <person name="Liu Y."/>
            <person name="Qu J."/>
            <person name="Song X.-Z."/>
            <person name="Zhang L."/>
            <person name="Villasana D."/>
            <person name="Johnson A."/>
            <person name="Liu J."/>
            <person name="Liyanage D."/>
            <person name="Lorensuhewa L."/>
            <person name="Robinson T."/>
            <person name="Song A."/>
            <person name="Song B.-B."/>
            <person name="Dinh H."/>
            <person name="Thornton R."/>
            <person name="Coyle M."/>
            <person name="Francisco L."/>
            <person name="Jackson L."/>
            <person name="Javaid M."/>
            <person name="Korchina V."/>
            <person name="Kovar C."/>
            <person name="Mata R."/>
            <person name="Mathew T."/>
            <person name="Ngo R."/>
            <person name="Nguyen L."/>
            <person name="Nguyen N."/>
            <person name="Okwuonu G."/>
            <person name="Ongeri F."/>
            <person name="Pham C."/>
            <person name="Simmons D."/>
            <person name="Wilczek-Boney K."/>
            <person name="Hale W."/>
            <person name="Jakkamsetti A."/>
            <person name="Pham P."/>
            <person name="Ruth R."/>
            <person name="San Lucas F."/>
            <person name="Warren J."/>
            <person name="Zhang J."/>
            <person name="Zhao Z."/>
            <person name="Zhou C."/>
            <person name="Zhu D."/>
            <person name="Lee S."/>
            <person name="Bess C."/>
            <person name="Blankenburg K."/>
            <person name="Forbes L."/>
            <person name="Fu Q."/>
            <person name="Gubbala S."/>
            <person name="Hirani K."/>
            <person name="Jayaseelan J.C."/>
            <person name="Lara F."/>
            <person name="Munidasa M."/>
            <person name="Palculict T."/>
            <person name="Patil S."/>
            <person name="Pu L.-L."/>
            <person name="Saada N."/>
            <person name="Tang L."/>
            <person name="Weissenberger G."/>
            <person name="Zhu Y."/>
            <person name="Hemphill L."/>
            <person name="Shang Y."/>
            <person name="Youmans B."/>
            <person name="Ayvaz T."/>
            <person name="Ross M."/>
            <person name="Santibanez J."/>
            <person name="Aqrawi P."/>
            <person name="Gross S."/>
            <person name="Joshi V."/>
            <person name="Fowler G."/>
            <person name="Nazareth L."/>
            <person name="Reid J."/>
            <person name="Worley K."/>
            <person name="Petrosino J."/>
            <person name="Highlander S."/>
            <person name="Gibbs R."/>
        </authorList>
    </citation>
    <scope>NUCLEOTIDE SEQUENCE [LARGE SCALE GENOMIC DNA]</scope>
    <source>
        <strain evidence="1">DSM 15272</strain>
    </source>
</reference>
<accession>E2S7X0</accession>
<gene>
    <name evidence="1" type="ORF">HMPREF0063_10127</name>
</gene>
<dbReference type="eggNOG" id="ENOG5033861">
    <property type="taxonomic scope" value="Bacteria"/>
</dbReference>
<dbReference type="RefSeq" id="WP_007076694.1">
    <property type="nucleotide sequence ID" value="NZ_CM001024.1"/>
</dbReference>
<evidence type="ECO:0008006" key="3">
    <source>
        <dbReference type="Google" id="ProtNLM"/>
    </source>
</evidence>
<name>E2S7X0_9ACTN</name>
<comment type="caution">
    <text evidence="1">The sequence shown here is derived from an EMBL/GenBank/DDBJ whole genome shotgun (WGS) entry which is preliminary data.</text>
</comment>
<evidence type="ECO:0000313" key="1">
    <source>
        <dbReference type="EMBL" id="EFQ84786.1"/>
    </source>
</evidence>
<evidence type="ECO:0000313" key="2">
    <source>
        <dbReference type="Proteomes" id="UP000003111"/>
    </source>
</evidence>
<proteinExistence type="predicted"/>
<dbReference type="HOGENOM" id="CLU_153013_0_0_11"/>
<dbReference type="AlphaFoldDB" id="E2S7X0"/>
<protein>
    <recommendedName>
        <fullName evidence="3">GAF domain-containing protein</fullName>
    </recommendedName>
</protein>
<dbReference type="EMBL" id="ACLF03000001">
    <property type="protein sequence ID" value="EFQ84786.1"/>
    <property type="molecule type" value="Genomic_DNA"/>
</dbReference>
<dbReference type="Proteomes" id="UP000003111">
    <property type="component" value="Unassembled WGS sequence"/>
</dbReference>
<keyword evidence="2" id="KW-1185">Reference proteome</keyword>
<organism evidence="1 2">
    <name type="scientific">Aeromicrobium marinum DSM 15272</name>
    <dbReference type="NCBI Taxonomy" id="585531"/>
    <lineage>
        <taxon>Bacteria</taxon>
        <taxon>Bacillati</taxon>
        <taxon>Actinomycetota</taxon>
        <taxon>Actinomycetes</taxon>
        <taxon>Propionibacteriales</taxon>
        <taxon>Nocardioidaceae</taxon>
        <taxon>Aeromicrobium</taxon>
    </lineage>
</organism>